<evidence type="ECO:0000259" key="1">
    <source>
        <dbReference type="PROSITE" id="PS50181"/>
    </source>
</evidence>
<proteinExistence type="predicted"/>
<name>A0A067PR89_9AGAM</name>
<dbReference type="SUPFAM" id="SSF69322">
    <property type="entry name" value="Tricorn protease domain 2"/>
    <property type="match status" value="1"/>
</dbReference>
<protein>
    <recommendedName>
        <fullName evidence="1">F-box domain-containing protein</fullName>
    </recommendedName>
</protein>
<dbReference type="InterPro" id="IPR001810">
    <property type="entry name" value="F-box_dom"/>
</dbReference>
<keyword evidence="3" id="KW-1185">Reference proteome</keyword>
<dbReference type="EMBL" id="KL197722">
    <property type="protein sequence ID" value="KDQ56330.1"/>
    <property type="molecule type" value="Genomic_DNA"/>
</dbReference>
<dbReference type="PROSITE" id="PS50181">
    <property type="entry name" value="FBOX"/>
    <property type="match status" value="1"/>
</dbReference>
<sequence length="441" mass="48830">MFQHFPLDIQLEILLYLSLQDILNARATCRSLYSATEHRTVWQYAISAIVGSSIRAHTSLLSNGDLRRETLKVARLQTLWCMEDVEPTSVITLTCPENVKFARIIPGSDWLVVASDNGSLRLRNIRTNQASLSTPSVAPFLEYLTCEVLSSGEDNVVLSTGTDLDGTSHLLLHRVDLTVPSLEVVVSLTFPEKILTATAGLNLILYASTAGEDELVVARSFGGDRPAEQVVMDIDAFTTLEDSTMALLGSHRFFVSNSYGFAIFEMPPMTPVQVIDHHSAISVEPFWFLDCDLLVYPPIISHVDWMHRSPNVMILDYHCLHILSGIPPLHRTISLPTRDDGDVTAIGTRHAAWWNPMVSPPLSAPGVTIRICTFPMIHGGSHLEEASAEEFPVRVGSLLVDEPEDQTPESISLDEWAGRLCILFRGESDSEDKTIMLLDIL</sequence>
<dbReference type="Pfam" id="PF12937">
    <property type="entry name" value="F-box-like"/>
    <property type="match status" value="1"/>
</dbReference>
<organism evidence="2 3">
    <name type="scientific">Jaapia argillacea MUCL 33604</name>
    <dbReference type="NCBI Taxonomy" id="933084"/>
    <lineage>
        <taxon>Eukaryota</taxon>
        <taxon>Fungi</taxon>
        <taxon>Dikarya</taxon>
        <taxon>Basidiomycota</taxon>
        <taxon>Agaricomycotina</taxon>
        <taxon>Agaricomycetes</taxon>
        <taxon>Agaricomycetidae</taxon>
        <taxon>Jaapiales</taxon>
        <taxon>Jaapiaceae</taxon>
        <taxon>Jaapia</taxon>
    </lineage>
</organism>
<dbReference type="AlphaFoldDB" id="A0A067PR89"/>
<feature type="domain" description="F-box" evidence="1">
    <location>
        <begin position="1"/>
        <end position="45"/>
    </location>
</feature>
<evidence type="ECO:0000313" key="3">
    <source>
        <dbReference type="Proteomes" id="UP000027265"/>
    </source>
</evidence>
<dbReference type="SMART" id="SM00256">
    <property type="entry name" value="FBOX"/>
    <property type="match status" value="1"/>
</dbReference>
<dbReference type="HOGENOM" id="CLU_047432_0_0_1"/>
<reference evidence="3" key="1">
    <citation type="journal article" date="2014" name="Proc. Natl. Acad. Sci. U.S.A.">
        <title>Extensive sampling of basidiomycete genomes demonstrates inadequacy of the white-rot/brown-rot paradigm for wood decay fungi.</title>
        <authorList>
            <person name="Riley R."/>
            <person name="Salamov A.A."/>
            <person name="Brown D.W."/>
            <person name="Nagy L.G."/>
            <person name="Floudas D."/>
            <person name="Held B.W."/>
            <person name="Levasseur A."/>
            <person name="Lombard V."/>
            <person name="Morin E."/>
            <person name="Otillar R."/>
            <person name="Lindquist E.A."/>
            <person name="Sun H."/>
            <person name="LaButti K.M."/>
            <person name="Schmutz J."/>
            <person name="Jabbour D."/>
            <person name="Luo H."/>
            <person name="Baker S.E."/>
            <person name="Pisabarro A.G."/>
            <person name="Walton J.D."/>
            <person name="Blanchette R.A."/>
            <person name="Henrissat B."/>
            <person name="Martin F."/>
            <person name="Cullen D."/>
            <person name="Hibbett D.S."/>
            <person name="Grigoriev I.V."/>
        </authorList>
    </citation>
    <scope>NUCLEOTIDE SEQUENCE [LARGE SCALE GENOMIC DNA]</scope>
    <source>
        <strain evidence="3">MUCL 33604</strain>
    </source>
</reference>
<gene>
    <name evidence="2" type="ORF">JAAARDRAFT_309158</name>
</gene>
<dbReference type="InParanoid" id="A0A067PR89"/>
<dbReference type="SUPFAM" id="SSF81383">
    <property type="entry name" value="F-box domain"/>
    <property type="match status" value="1"/>
</dbReference>
<dbReference type="Proteomes" id="UP000027265">
    <property type="component" value="Unassembled WGS sequence"/>
</dbReference>
<dbReference type="Gene3D" id="1.20.1280.50">
    <property type="match status" value="1"/>
</dbReference>
<dbReference type="OrthoDB" id="3268567at2759"/>
<dbReference type="InterPro" id="IPR036047">
    <property type="entry name" value="F-box-like_dom_sf"/>
</dbReference>
<accession>A0A067PR89</accession>
<evidence type="ECO:0000313" key="2">
    <source>
        <dbReference type="EMBL" id="KDQ56330.1"/>
    </source>
</evidence>